<sequence length="29" mass="3382">MRPLILHVNNYPRLICMYGGNHFIVDGTH</sequence>
<organism evidence="1">
    <name type="scientific">marine metagenome</name>
    <dbReference type="NCBI Taxonomy" id="408172"/>
    <lineage>
        <taxon>unclassified sequences</taxon>
        <taxon>metagenomes</taxon>
        <taxon>ecological metagenomes</taxon>
    </lineage>
</organism>
<evidence type="ECO:0000313" key="1">
    <source>
        <dbReference type="EMBL" id="SVD00163.1"/>
    </source>
</evidence>
<dbReference type="EMBL" id="UINC01123593">
    <property type="protein sequence ID" value="SVD00163.1"/>
    <property type="molecule type" value="Genomic_DNA"/>
</dbReference>
<protein>
    <submittedName>
        <fullName evidence="1">Uncharacterized protein</fullName>
    </submittedName>
</protein>
<proteinExistence type="predicted"/>
<feature type="non-terminal residue" evidence="1">
    <location>
        <position position="29"/>
    </location>
</feature>
<dbReference type="AlphaFoldDB" id="A0A382RR43"/>
<gene>
    <name evidence="1" type="ORF">METZ01_LOCUS353017</name>
</gene>
<reference evidence="1" key="1">
    <citation type="submission" date="2018-05" db="EMBL/GenBank/DDBJ databases">
        <authorList>
            <person name="Lanie J.A."/>
            <person name="Ng W.-L."/>
            <person name="Kazmierczak K.M."/>
            <person name="Andrzejewski T.M."/>
            <person name="Davidsen T.M."/>
            <person name="Wayne K.J."/>
            <person name="Tettelin H."/>
            <person name="Glass J.I."/>
            <person name="Rusch D."/>
            <person name="Podicherti R."/>
            <person name="Tsui H.-C.T."/>
            <person name="Winkler M.E."/>
        </authorList>
    </citation>
    <scope>NUCLEOTIDE SEQUENCE</scope>
</reference>
<name>A0A382RR43_9ZZZZ</name>
<accession>A0A382RR43</accession>